<evidence type="ECO:0000256" key="3">
    <source>
        <dbReference type="ARBA" id="ARBA00022801"/>
    </source>
</evidence>
<feature type="domain" description="Metalloprotease TldD/E central" evidence="8">
    <location>
        <begin position="175"/>
        <end position="285"/>
    </location>
</feature>
<dbReference type="GO" id="GO:0005829">
    <property type="term" value="C:cytosol"/>
    <property type="evidence" value="ECO:0007669"/>
    <property type="project" value="TreeGrafter"/>
</dbReference>
<dbReference type="SUPFAM" id="SSF111283">
    <property type="entry name" value="Putative modulator of DNA gyrase, PmbA/TldD"/>
    <property type="match status" value="1"/>
</dbReference>
<dbReference type="PANTHER" id="PTHR30624:SF10">
    <property type="entry name" value="CONSERVED PROTEIN"/>
    <property type="match status" value="1"/>
</dbReference>
<dbReference type="InterPro" id="IPR036059">
    <property type="entry name" value="TldD/PmbA_sf"/>
</dbReference>
<keyword evidence="3" id="KW-0378">Hydrolase</keyword>
<evidence type="ECO:0000313" key="10">
    <source>
        <dbReference type="Proteomes" id="UP000031599"/>
    </source>
</evidence>
<dbReference type="EMBL" id="JMCC02000145">
    <property type="protein sequence ID" value="KIG12205.1"/>
    <property type="molecule type" value="Genomic_DNA"/>
</dbReference>
<dbReference type="GO" id="GO:0008237">
    <property type="term" value="F:metallopeptidase activity"/>
    <property type="evidence" value="ECO:0007669"/>
    <property type="project" value="UniProtKB-KW"/>
</dbReference>
<evidence type="ECO:0000256" key="5">
    <source>
        <dbReference type="SAM" id="SignalP"/>
    </source>
</evidence>
<dbReference type="PROSITE" id="PS51318">
    <property type="entry name" value="TAT"/>
    <property type="match status" value="1"/>
</dbReference>
<keyword evidence="5" id="KW-0732">Signal</keyword>
<keyword evidence="2" id="KW-0645">Protease</keyword>
<comment type="similarity">
    <text evidence="1">Belongs to the peptidase U62 family.</text>
</comment>
<keyword evidence="4" id="KW-0482">Metalloprotease</keyword>
<dbReference type="Pfam" id="PF19289">
    <property type="entry name" value="PmbA_TldD_3rd"/>
    <property type="match status" value="1"/>
</dbReference>
<reference evidence="9 10" key="1">
    <citation type="submission" date="2014-12" db="EMBL/GenBank/DDBJ databases">
        <title>Genome assembly of Enhygromyxa salina DSM 15201.</title>
        <authorList>
            <person name="Sharma G."/>
            <person name="Subramanian S."/>
        </authorList>
    </citation>
    <scope>NUCLEOTIDE SEQUENCE [LARGE SCALE GENOMIC DNA]</scope>
    <source>
        <strain evidence="9 10">DSM 15201</strain>
    </source>
</reference>
<evidence type="ECO:0000259" key="8">
    <source>
        <dbReference type="Pfam" id="PF19290"/>
    </source>
</evidence>
<feature type="signal peptide" evidence="5">
    <location>
        <begin position="1"/>
        <end position="32"/>
    </location>
</feature>
<dbReference type="InterPro" id="IPR002510">
    <property type="entry name" value="Metalloprtase-TldD/E_N"/>
</dbReference>
<feature type="chain" id="PRO_5002147293" evidence="5">
    <location>
        <begin position="33"/>
        <end position="549"/>
    </location>
</feature>
<evidence type="ECO:0000259" key="7">
    <source>
        <dbReference type="Pfam" id="PF19289"/>
    </source>
</evidence>
<dbReference type="InterPro" id="IPR051463">
    <property type="entry name" value="Peptidase_U62_metallo"/>
</dbReference>
<feature type="domain" description="Metalloprotease TldD/E C-terminal" evidence="7">
    <location>
        <begin position="293"/>
        <end position="538"/>
    </location>
</feature>
<dbReference type="InterPro" id="IPR019546">
    <property type="entry name" value="TAT_signal_bac_arc"/>
</dbReference>
<dbReference type="InterPro" id="IPR035068">
    <property type="entry name" value="TldD/PmbA_N"/>
</dbReference>
<gene>
    <name evidence="9" type="ORF">DB30_01809</name>
</gene>
<proteinExistence type="inferred from homology"/>
<sequence>MMRAMSTSRRSFLRATGLAAGTGLLWPSWAQADPPGSRVPAPVKPPPSGALTLLSASPLLADELLAKRAIDAALAAGASYADARLVAWRRERVSVRDDHVSEVQRSSEYGLGLRVIADGAWGFAATPRLEPKSIDGVAKRAVAAAKINATLRRESVELAPVAAVSGGWVAPHRVDPFTISPKQKADLLIDASKSVLAVAGVAHAWATVDSQREDKLFLSSEGARIHQLLFRVRPQLSATAVDRRRGQFASRDHEIAPMLAGWEHVEDAKLVEDAAQVGEDAVRKLHAAPVEPGERTVILDPSNLWLTIHESIGHPTELDRALGLEANFAGTSFLDPAKTGTYEIGNELANFVADRTQPGGLATCAWDDDGVGTERWQLVEAGKLVDWQTTRDQAHWIRGKTGDKAGHACSYADSYSSVAFQRMPNISLAPGKDGHTTEDLINATDDGILISGRGSWSIDQQRYNFQFSGQYFWEIKNGRLTKPLRDVAYQANTVEFWKSMDMLGGEASFRLGGSFSDGKGEPGQSNAVSHGCPPARFRVNVVSTAGGKA</sequence>
<organism evidence="9 10">
    <name type="scientific">Enhygromyxa salina</name>
    <dbReference type="NCBI Taxonomy" id="215803"/>
    <lineage>
        <taxon>Bacteria</taxon>
        <taxon>Pseudomonadati</taxon>
        <taxon>Myxococcota</taxon>
        <taxon>Polyangia</taxon>
        <taxon>Nannocystales</taxon>
        <taxon>Nannocystaceae</taxon>
        <taxon>Enhygromyxa</taxon>
    </lineage>
</organism>
<comment type="caution">
    <text evidence="9">The sequence shown here is derived from an EMBL/GenBank/DDBJ whole genome shotgun (WGS) entry which is preliminary data.</text>
</comment>
<evidence type="ECO:0000259" key="6">
    <source>
        <dbReference type="Pfam" id="PF01523"/>
    </source>
</evidence>
<evidence type="ECO:0000256" key="1">
    <source>
        <dbReference type="ARBA" id="ARBA00005836"/>
    </source>
</evidence>
<dbReference type="InterPro" id="IPR045570">
    <property type="entry name" value="Metalloprtase-TldD/E_cen_dom"/>
</dbReference>
<name>A0A0C2CRB0_9BACT</name>
<dbReference type="GO" id="GO:0006508">
    <property type="term" value="P:proteolysis"/>
    <property type="evidence" value="ECO:0007669"/>
    <property type="project" value="UniProtKB-KW"/>
</dbReference>
<evidence type="ECO:0000256" key="4">
    <source>
        <dbReference type="ARBA" id="ARBA00023049"/>
    </source>
</evidence>
<evidence type="ECO:0000313" key="9">
    <source>
        <dbReference type="EMBL" id="KIG12205.1"/>
    </source>
</evidence>
<dbReference type="Pfam" id="PF19290">
    <property type="entry name" value="PmbA_TldD_2nd"/>
    <property type="match status" value="1"/>
</dbReference>
<feature type="domain" description="Metalloprotease TldD/E N-terminal" evidence="6">
    <location>
        <begin position="81"/>
        <end position="145"/>
    </location>
</feature>
<evidence type="ECO:0000256" key="2">
    <source>
        <dbReference type="ARBA" id="ARBA00022670"/>
    </source>
</evidence>
<protein>
    <submittedName>
        <fullName evidence="9">TldD family protein</fullName>
    </submittedName>
</protein>
<dbReference type="Proteomes" id="UP000031599">
    <property type="component" value="Unassembled WGS sequence"/>
</dbReference>
<dbReference type="InterPro" id="IPR006311">
    <property type="entry name" value="TAT_signal"/>
</dbReference>
<dbReference type="Gene3D" id="3.30.2290.10">
    <property type="entry name" value="PmbA/TldD superfamily"/>
    <property type="match status" value="1"/>
</dbReference>
<dbReference type="InterPro" id="IPR045569">
    <property type="entry name" value="Metalloprtase-TldD/E_C"/>
</dbReference>
<dbReference type="AlphaFoldDB" id="A0A0C2CRB0"/>
<accession>A0A0C2CRB0</accession>
<dbReference type="NCBIfam" id="TIGR01409">
    <property type="entry name" value="TAT_signal_seq"/>
    <property type="match status" value="1"/>
</dbReference>
<dbReference type="Pfam" id="PF01523">
    <property type="entry name" value="PmbA_TldD_1st"/>
    <property type="match status" value="1"/>
</dbReference>
<dbReference type="FunFam" id="3.30.2290.10:FF:000003">
    <property type="entry name" value="Zinc-dependent protease, TldD/PmbA family"/>
    <property type="match status" value="1"/>
</dbReference>
<dbReference type="PANTHER" id="PTHR30624">
    <property type="entry name" value="UNCHARACTERIZED PROTEIN TLDD AND PMBA"/>
    <property type="match status" value="1"/>
</dbReference>